<evidence type="ECO:0000256" key="22">
    <source>
        <dbReference type="SAM" id="MobiDB-lite"/>
    </source>
</evidence>
<dbReference type="GO" id="GO:0070192">
    <property type="term" value="P:chromosome organization involved in meiotic cell cycle"/>
    <property type="evidence" value="ECO:0007669"/>
    <property type="project" value="TreeGrafter"/>
</dbReference>
<reference evidence="24 25" key="1">
    <citation type="submission" date="2020-02" db="EMBL/GenBank/DDBJ databases">
        <title>Draft genome sequence of Haematococcus lacustris strain NIES-144.</title>
        <authorList>
            <person name="Morimoto D."/>
            <person name="Nakagawa S."/>
            <person name="Yoshida T."/>
            <person name="Sawayama S."/>
        </authorList>
    </citation>
    <scope>NUCLEOTIDE SEQUENCE [LARGE SCALE GENOMIC DNA]</scope>
    <source>
        <strain evidence="24 25">NIES-144</strain>
    </source>
</reference>
<keyword evidence="16" id="KW-0539">Nucleus</keyword>
<evidence type="ECO:0000256" key="18">
    <source>
        <dbReference type="ARBA" id="ARBA00023306"/>
    </source>
</evidence>
<keyword evidence="12" id="KW-0067">ATP-binding</keyword>
<keyword evidence="11" id="KW-0862">Zinc</keyword>
<dbReference type="SUPFAM" id="SSF52540">
    <property type="entry name" value="P-loop containing nucleoside triphosphate hydrolases"/>
    <property type="match status" value="1"/>
</dbReference>
<feature type="coiled-coil region" evidence="21">
    <location>
        <begin position="324"/>
        <end position="396"/>
    </location>
</feature>
<evidence type="ECO:0000256" key="4">
    <source>
        <dbReference type="ARBA" id="ARBA00009439"/>
    </source>
</evidence>
<evidence type="ECO:0000256" key="6">
    <source>
        <dbReference type="ARBA" id="ARBA00022454"/>
    </source>
</evidence>
<dbReference type="PANTHER" id="PTHR18867">
    <property type="entry name" value="RAD50"/>
    <property type="match status" value="1"/>
</dbReference>
<dbReference type="GO" id="GO:0051880">
    <property type="term" value="F:G-quadruplex DNA binding"/>
    <property type="evidence" value="ECO:0007669"/>
    <property type="project" value="TreeGrafter"/>
</dbReference>
<evidence type="ECO:0000256" key="13">
    <source>
        <dbReference type="ARBA" id="ARBA00022842"/>
    </source>
</evidence>
<evidence type="ECO:0000256" key="2">
    <source>
        <dbReference type="ARBA" id="ARBA00004123"/>
    </source>
</evidence>
<keyword evidence="8" id="KW-0547">Nucleotide-binding</keyword>
<evidence type="ECO:0000256" key="8">
    <source>
        <dbReference type="ARBA" id="ARBA00022741"/>
    </source>
</evidence>
<keyword evidence="13" id="KW-0460">Magnesium</keyword>
<dbReference type="Pfam" id="PF13476">
    <property type="entry name" value="AAA_23"/>
    <property type="match status" value="1"/>
</dbReference>
<evidence type="ECO:0000256" key="12">
    <source>
        <dbReference type="ARBA" id="ARBA00022840"/>
    </source>
</evidence>
<accession>A0A699Z036</accession>
<dbReference type="Proteomes" id="UP000485058">
    <property type="component" value="Unassembled WGS sequence"/>
</dbReference>
<dbReference type="InterPro" id="IPR027417">
    <property type="entry name" value="P-loop_NTPase"/>
</dbReference>
<evidence type="ECO:0000256" key="10">
    <source>
        <dbReference type="ARBA" id="ARBA00022801"/>
    </source>
</evidence>
<evidence type="ECO:0000256" key="7">
    <source>
        <dbReference type="ARBA" id="ARBA00022723"/>
    </source>
</evidence>
<evidence type="ECO:0000256" key="15">
    <source>
        <dbReference type="ARBA" id="ARBA00023204"/>
    </source>
</evidence>
<keyword evidence="25" id="KW-1185">Reference proteome</keyword>
<comment type="subunit">
    <text evidence="20">Component of the MRN complex composed of two heterodimers RAD50 and MRE11 associated with a single NBS1.</text>
</comment>
<protein>
    <recommendedName>
        <fullName evidence="5">DNA repair protein RAD50</fullName>
    </recommendedName>
</protein>
<proteinExistence type="inferred from homology"/>
<dbReference type="GO" id="GO:0000794">
    <property type="term" value="C:condensed nuclear chromosome"/>
    <property type="evidence" value="ECO:0007669"/>
    <property type="project" value="TreeGrafter"/>
</dbReference>
<evidence type="ECO:0000259" key="23">
    <source>
        <dbReference type="Pfam" id="PF13476"/>
    </source>
</evidence>
<evidence type="ECO:0000256" key="20">
    <source>
        <dbReference type="ARBA" id="ARBA00064981"/>
    </source>
</evidence>
<keyword evidence="10" id="KW-0378">Hydrolase</keyword>
<comment type="cofactor">
    <cofactor evidence="1">
        <name>Zn(2+)</name>
        <dbReference type="ChEBI" id="CHEBI:29105"/>
    </cofactor>
</comment>
<sequence>QPIAGSLERAAWSGQPRAGSQERYPRMFNRAVFNVSSQNSHGNLAFSCRFKSFILALKFHRFHARMKECKSERTQSHNPGWNDWAGIMSSASAACTYSQTGSPGFDNVPAHADHRPLLIKGIRSFSPENVNVVEFFRPLTLIVGQNGAGKTTIIECLKQACTGALPPNTRSGQSFIHDPKVAHETEVKGQIKLRFVTSSGQPVVVVRSFSLTQKKAQMQFKTLDSVLQTVNAVTGEKQVSTYRCIDIDKMVPQLMGVSKAVLENVIFVHQEDSNWPLSEGKVLKDKFDDIFSATKYSKALESLRVLHKERVTECKQKKLKLETVRTLRDQAGKLQEEMARATEAMEAHAAQITQLNASIQEQSSVVSGLEVSVQRLAQLRQQAELCAARLEELDKQAASKRAVLQVASAPLSSLSSDIA</sequence>
<feature type="region of interest" description="Disordered" evidence="22">
    <location>
        <begin position="1"/>
        <end position="20"/>
    </location>
</feature>
<evidence type="ECO:0000256" key="14">
    <source>
        <dbReference type="ARBA" id="ARBA00023054"/>
    </source>
</evidence>
<keyword evidence="15" id="KW-0234">DNA repair</keyword>
<comment type="similarity">
    <text evidence="4">Belongs to the SMC family. RAD50 subfamily.</text>
</comment>
<dbReference type="GO" id="GO:0000722">
    <property type="term" value="P:telomere maintenance via recombination"/>
    <property type="evidence" value="ECO:0007669"/>
    <property type="project" value="TreeGrafter"/>
</dbReference>
<dbReference type="FunFam" id="3.40.50.300:FF:001649">
    <property type="entry name" value="DNA repair protein RAD50"/>
    <property type="match status" value="1"/>
</dbReference>
<dbReference type="InterPro" id="IPR038729">
    <property type="entry name" value="Rad50/SbcC_AAA"/>
</dbReference>
<evidence type="ECO:0000256" key="19">
    <source>
        <dbReference type="ARBA" id="ARBA00049360"/>
    </source>
</evidence>
<gene>
    <name evidence="24" type="ORF">HaLaN_11561</name>
</gene>
<evidence type="ECO:0000256" key="9">
    <source>
        <dbReference type="ARBA" id="ARBA00022763"/>
    </source>
</evidence>
<dbReference type="AlphaFoldDB" id="A0A699Z036"/>
<evidence type="ECO:0000256" key="1">
    <source>
        <dbReference type="ARBA" id="ARBA00001947"/>
    </source>
</evidence>
<keyword evidence="7" id="KW-0479">Metal-binding</keyword>
<feature type="non-terminal residue" evidence="24">
    <location>
        <position position="1"/>
    </location>
</feature>
<dbReference type="GO" id="GO:0046872">
    <property type="term" value="F:metal ion binding"/>
    <property type="evidence" value="ECO:0007669"/>
    <property type="project" value="UniProtKB-KW"/>
</dbReference>
<dbReference type="GO" id="GO:0016887">
    <property type="term" value="F:ATP hydrolysis activity"/>
    <property type="evidence" value="ECO:0007669"/>
    <property type="project" value="InterPro"/>
</dbReference>
<feature type="domain" description="Rad50/SbcC-type AAA" evidence="23">
    <location>
        <begin position="117"/>
        <end position="338"/>
    </location>
</feature>
<evidence type="ECO:0000256" key="17">
    <source>
        <dbReference type="ARBA" id="ARBA00023254"/>
    </source>
</evidence>
<dbReference type="GO" id="GO:0005524">
    <property type="term" value="F:ATP binding"/>
    <property type="evidence" value="ECO:0007669"/>
    <property type="project" value="UniProtKB-KW"/>
</dbReference>
<evidence type="ECO:0000313" key="25">
    <source>
        <dbReference type="Proteomes" id="UP000485058"/>
    </source>
</evidence>
<name>A0A699Z036_HAELA</name>
<comment type="subcellular location">
    <subcellularLocation>
        <location evidence="3">Chromosome</location>
    </subcellularLocation>
    <subcellularLocation>
        <location evidence="2">Nucleus</location>
    </subcellularLocation>
</comment>
<keyword evidence="17" id="KW-0469">Meiosis</keyword>
<evidence type="ECO:0000256" key="3">
    <source>
        <dbReference type="ARBA" id="ARBA00004286"/>
    </source>
</evidence>
<evidence type="ECO:0000256" key="21">
    <source>
        <dbReference type="SAM" id="Coils"/>
    </source>
</evidence>
<comment type="catalytic activity">
    <reaction evidence="19">
        <text>ATP + H2O = ADP + phosphate + H(+)</text>
        <dbReference type="Rhea" id="RHEA:13065"/>
        <dbReference type="ChEBI" id="CHEBI:15377"/>
        <dbReference type="ChEBI" id="CHEBI:15378"/>
        <dbReference type="ChEBI" id="CHEBI:30616"/>
        <dbReference type="ChEBI" id="CHEBI:43474"/>
        <dbReference type="ChEBI" id="CHEBI:456216"/>
    </reaction>
</comment>
<dbReference type="GO" id="GO:0006302">
    <property type="term" value="P:double-strand break repair"/>
    <property type="evidence" value="ECO:0007669"/>
    <property type="project" value="InterPro"/>
</dbReference>
<dbReference type="Gene3D" id="3.40.50.300">
    <property type="entry name" value="P-loop containing nucleotide triphosphate hydrolases"/>
    <property type="match status" value="1"/>
</dbReference>
<feature type="non-terminal residue" evidence="24">
    <location>
        <position position="419"/>
    </location>
</feature>
<dbReference type="GO" id="GO:0043047">
    <property type="term" value="F:single-stranded telomeric DNA binding"/>
    <property type="evidence" value="ECO:0007669"/>
    <property type="project" value="TreeGrafter"/>
</dbReference>
<comment type="caution">
    <text evidence="24">The sequence shown here is derived from an EMBL/GenBank/DDBJ whole genome shotgun (WGS) entry which is preliminary data.</text>
</comment>
<evidence type="ECO:0000256" key="11">
    <source>
        <dbReference type="ARBA" id="ARBA00022833"/>
    </source>
</evidence>
<keyword evidence="18" id="KW-0131">Cell cycle</keyword>
<dbReference type="GO" id="GO:0007004">
    <property type="term" value="P:telomere maintenance via telomerase"/>
    <property type="evidence" value="ECO:0007669"/>
    <property type="project" value="TreeGrafter"/>
</dbReference>
<evidence type="ECO:0000256" key="16">
    <source>
        <dbReference type="ARBA" id="ARBA00023242"/>
    </source>
</evidence>
<keyword evidence="6" id="KW-0158">Chromosome</keyword>
<dbReference type="GO" id="GO:0003691">
    <property type="term" value="F:double-stranded telomeric DNA binding"/>
    <property type="evidence" value="ECO:0007669"/>
    <property type="project" value="TreeGrafter"/>
</dbReference>
<keyword evidence="14 21" id="KW-0175">Coiled coil</keyword>
<dbReference type="GO" id="GO:0030870">
    <property type="term" value="C:Mre11 complex"/>
    <property type="evidence" value="ECO:0007669"/>
    <property type="project" value="TreeGrafter"/>
</dbReference>
<dbReference type="PANTHER" id="PTHR18867:SF12">
    <property type="entry name" value="DNA REPAIR PROTEIN RAD50"/>
    <property type="match status" value="1"/>
</dbReference>
<dbReference type="EMBL" id="BLLF01000840">
    <property type="protein sequence ID" value="GFH15351.1"/>
    <property type="molecule type" value="Genomic_DNA"/>
</dbReference>
<evidence type="ECO:0000256" key="5">
    <source>
        <dbReference type="ARBA" id="ARBA00017893"/>
    </source>
</evidence>
<keyword evidence="9" id="KW-0227">DNA damage</keyword>
<organism evidence="24 25">
    <name type="scientific">Haematococcus lacustris</name>
    <name type="common">Green alga</name>
    <name type="synonym">Haematococcus pluvialis</name>
    <dbReference type="NCBI Taxonomy" id="44745"/>
    <lineage>
        <taxon>Eukaryota</taxon>
        <taxon>Viridiplantae</taxon>
        <taxon>Chlorophyta</taxon>
        <taxon>core chlorophytes</taxon>
        <taxon>Chlorophyceae</taxon>
        <taxon>CS clade</taxon>
        <taxon>Chlamydomonadales</taxon>
        <taxon>Haematococcaceae</taxon>
        <taxon>Haematococcus</taxon>
    </lineage>
</organism>
<evidence type="ECO:0000313" key="24">
    <source>
        <dbReference type="EMBL" id="GFH15351.1"/>
    </source>
</evidence>